<evidence type="ECO:0000256" key="6">
    <source>
        <dbReference type="SAM" id="MobiDB-lite"/>
    </source>
</evidence>
<dbReference type="InterPro" id="IPR004182">
    <property type="entry name" value="GRAM"/>
</dbReference>
<organism evidence="9 10">
    <name type="scientific">Penicillium citrinum</name>
    <dbReference type="NCBI Taxonomy" id="5077"/>
    <lineage>
        <taxon>Eukaryota</taxon>
        <taxon>Fungi</taxon>
        <taxon>Dikarya</taxon>
        <taxon>Ascomycota</taxon>
        <taxon>Pezizomycotina</taxon>
        <taxon>Eurotiomycetes</taxon>
        <taxon>Eurotiomycetidae</taxon>
        <taxon>Eurotiales</taxon>
        <taxon>Aspergillaceae</taxon>
        <taxon>Penicillium</taxon>
    </lineage>
</organism>
<dbReference type="GO" id="GO:0032541">
    <property type="term" value="C:cortical endoplasmic reticulum"/>
    <property type="evidence" value="ECO:0007669"/>
    <property type="project" value="TreeGrafter"/>
</dbReference>
<evidence type="ECO:0000256" key="1">
    <source>
        <dbReference type="ARBA" id="ARBA00004167"/>
    </source>
</evidence>
<keyword evidence="10" id="KW-1185">Reference proteome</keyword>
<feature type="transmembrane region" description="Helical" evidence="7">
    <location>
        <begin position="1137"/>
        <end position="1155"/>
    </location>
</feature>
<dbReference type="Gene3D" id="2.30.29.30">
    <property type="entry name" value="Pleckstrin-homology domain (PH domain)/Phosphotyrosine-binding domain (PTB)"/>
    <property type="match status" value="1"/>
</dbReference>
<evidence type="ECO:0000313" key="10">
    <source>
        <dbReference type="Proteomes" id="UP001147733"/>
    </source>
</evidence>
<feature type="region of interest" description="Disordered" evidence="6">
    <location>
        <begin position="1075"/>
        <end position="1095"/>
    </location>
</feature>
<name>A0A9W9PEI5_PENCI</name>
<feature type="compositionally biased region" description="Polar residues" evidence="6">
    <location>
        <begin position="138"/>
        <end position="161"/>
    </location>
</feature>
<comment type="caution">
    <text evidence="9">The sequence shown here is derived from an EMBL/GenBank/DDBJ whole genome shotgun (WGS) entry which is preliminary data.</text>
</comment>
<dbReference type="GO" id="GO:0005886">
    <property type="term" value="C:plasma membrane"/>
    <property type="evidence" value="ECO:0007669"/>
    <property type="project" value="TreeGrafter"/>
</dbReference>
<reference evidence="9" key="1">
    <citation type="submission" date="2022-11" db="EMBL/GenBank/DDBJ databases">
        <authorList>
            <person name="Petersen C."/>
        </authorList>
    </citation>
    <scope>NUCLEOTIDE SEQUENCE</scope>
    <source>
        <strain evidence="9">IBT 23319</strain>
    </source>
</reference>
<feature type="compositionally biased region" description="Polar residues" evidence="6">
    <location>
        <begin position="435"/>
        <end position="452"/>
    </location>
</feature>
<reference evidence="9" key="2">
    <citation type="journal article" date="2023" name="IMA Fungus">
        <title>Comparative genomic study of the Penicillium genus elucidates a diverse pangenome and 15 lateral gene transfer events.</title>
        <authorList>
            <person name="Petersen C."/>
            <person name="Sorensen T."/>
            <person name="Nielsen M.R."/>
            <person name="Sondergaard T.E."/>
            <person name="Sorensen J.L."/>
            <person name="Fitzpatrick D.A."/>
            <person name="Frisvad J.C."/>
            <person name="Nielsen K.L."/>
        </authorList>
    </citation>
    <scope>NUCLEOTIDE SEQUENCE</scope>
    <source>
        <strain evidence="9">IBT 23319</strain>
    </source>
</reference>
<dbReference type="GO" id="GO:0120015">
    <property type="term" value="F:sterol transfer activity"/>
    <property type="evidence" value="ECO:0007669"/>
    <property type="project" value="TreeGrafter"/>
</dbReference>
<evidence type="ECO:0000313" key="9">
    <source>
        <dbReference type="EMBL" id="KAJ5241407.1"/>
    </source>
</evidence>
<feature type="compositionally biased region" description="Low complexity" evidence="6">
    <location>
        <begin position="261"/>
        <end position="283"/>
    </location>
</feature>
<feature type="compositionally biased region" description="Basic and acidic residues" evidence="6">
    <location>
        <begin position="873"/>
        <end position="885"/>
    </location>
</feature>
<feature type="compositionally biased region" description="Acidic residues" evidence="6">
    <location>
        <begin position="802"/>
        <end position="825"/>
    </location>
</feature>
<evidence type="ECO:0000256" key="3">
    <source>
        <dbReference type="ARBA" id="ARBA00022692"/>
    </source>
</evidence>
<protein>
    <recommendedName>
        <fullName evidence="8">VASt domain-containing protein</fullName>
    </recommendedName>
</protein>
<dbReference type="Proteomes" id="UP001147733">
    <property type="component" value="Unassembled WGS sequence"/>
</dbReference>
<dbReference type="PANTHER" id="PTHR23319">
    <property type="entry name" value="GRAM DOMAIN CONTAINING 1B, ISOFORM E"/>
    <property type="match status" value="1"/>
</dbReference>
<evidence type="ECO:0000259" key="8">
    <source>
        <dbReference type="PROSITE" id="PS51778"/>
    </source>
</evidence>
<dbReference type="PANTHER" id="PTHR23319:SF4">
    <property type="entry name" value="GRAM DOMAIN CONTAINING 1B, ISOFORM E"/>
    <property type="match status" value="1"/>
</dbReference>
<dbReference type="GO" id="GO:0005789">
    <property type="term" value="C:endoplasmic reticulum membrane"/>
    <property type="evidence" value="ECO:0007669"/>
    <property type="project" value="TreeGrafter"/>
</dbReference>
<dbReference type="InterPro" id="IPR031968">
    <property type="entry name" value="VASt"/>
</dbReference>
<dbReference type="PROSITE" id="PS51778">
    <property type="entry name" value="VAST"/>
    <property type="match status" value="1"/>
</dbReference>
<dbReference type="InterPro" id="IPR051482">
    <property type="entry name" value="Cholesterol_transport"/>
</dbReference>
<accession>A0A9W9PEI5</accession>
<feature type="compositionally biased region" description="Basic residues" evidence="6">
    <location>
        <begin position="66"/>
        <end position="75"/>
    </location>
</feature>
<sequence length="1285" mass="138598">MADSESSSLHGRSRRAWTVSADSDAMESSGRSNGRSSIDSSERPKTQAGEVVDTGKAGSSSFSKLLKSRRRRKKNNRDQSEEPPLPGVITEQDLQQSRSNDSRDGNSGVPSSSNSSAPPEGEVVNLLTDDSEPDRTPPLTSHNSHTGFYTSSSPLIKTTSADAPDNETEGTSGSIEPAVSGPSATGSDNSAPSEGDPRPGVQSSMTLDIPADSGSKRRSVSPGRRFKDAFSASDKKERGDRKEDRNDDKKDVSDDQDRASSKSGGSRSGRSIFGGNRRSSLSSRRAKATQEPAPPVPAPIRTDLTDSRPRSLEASPLPNTPPHTAIPAPATTVTPPTPTEHRPLNPQILSEGVTDSPDSIKSRNSISSPGVTTVSPSGNMISHRRVRSASAAHGPSKLSNVTALSPLEENKTLPKSTSNQQSGFFSSVFSVAQNAASSISNSLNTQPKNRAPSQPAPTDLENPSAESSTEDVNKTSEREIKPESVKPSTVETMGTGDLQFDHLDIDGPPGEVISTADGVVVTKPETPVNRRKNNAVYQRDEASAKLEDKRAAQAVNMAYDRPTDSSNLGSPGEDALEIQSNISLPREGTITGDHTPPTGSIIDGDVGSGIKRSGSVRSRLARRHRGSSGATTSTIGAIGSALALGAPGVNSSVPRLTGFAVASKKRNRDFHQLFRSVPEDDYLIEDYSCALQREIILAGRIYISEGHICFSSNILGWVTTLVISFDEVVAIEKENTAMVFPNAIAIQTLHARHTFRSLLSRESTYDLMVNIWKINHPSLKSSVNGTRVTNGTGDKTEKVGEEESELESDVSDEDEIYDEDEDGDNADSFFEAGASANASERSLPARVGLSRQASSLSTQLANGATQNGGGEAKNGDKAGVSKEADFPGPATHAPTEYTEPNGQYDKVIKDETIPAPLGKVYSLVFGPASGEFMTKFLVENQKSGELQFEGTAKGLTNDSRIRKYSYIKPLNGSIGPKQTKCISTENLEYLDLEKAVLVTLSTQTPDVPSGNVFAVKTKYLFTWASGNQTRFLMTCTIEWSGKSWLKGPIEKGAIDGQMSFGNELVKSLRAGVVPRGRTNGAGRGKGRRKKGDAVREASAAASLQGAVDANSGQNDSWGLFEPIRPLLEPITSMIKPLWSGNIAILFIGVILYMMFFRSSSPPSLHAHDAIYPGFSLPQRLAAYEEMWRREESELWNWLEDRTGMDGMVFPSLHHKMAEPEASRRTPRVSPADQRDFAARLSEEKVSDREMDHAIRTTRQRLDILEEMMNKRNNRQPTDESIRVEL</sequence>
<comment type="similarity">
    <text evidence="2">Belongs to the YSP2 family.</text>
</comment>
<feature type="region of interest" description="Disordered" evidence="6">
    <location>
        <begin position="1"/>
        <end position="421"/>
    </location>
</feature>
<dbReference type="CDD" id="cd13220">
    <property type="entry name" value="PH-GRAM_GRAMDC"/>
    <property type="match status" value="1"/>
</dbReference>
<feature type="compositionally biased region" description="Polar residues" evidence="6">
    <location>
        <begin position="182"/>
        <end position="192"/>
    </location>
</feature>
<feature type="compositionally biased region" description="Polar residues" evidence="6">
    <location>
        <begin position="854"/>
        <end position="865"/>
    </location>
</feature>
<feature type="compositionally biased region" description="Polar residues" evidence="6">
    <location>
        <begin position="783"/>
        <end position="793"/>
    </location>
</feature>
<evidence type="ECO:0000256" key="5">
    <source>
        <dbReference type="ARBA" id="ARBA00023136"/>
    </source>
</evidence>
<keyword evidence="5 7" id="KW-0472">Membrane</keyword>
<dbReference type="Pfam" id="PF16016">
    <property type="entry name" value="VASt"/>
    <property type="match status" value="1"/>
</dbReference>
<feature type="compositionally biased region" description="Polar residues" evidence="6">
    <location>
        <begin position="356"/>
        <end position="380"/>
    </location>
</feature>
<feature type="compositionally biased region" description="Low complexity" evidence="6">
    <location>
        <begin position="599"/>
        <end position="608"/>
    </location>
</feature>
<dbReference type="EMBL" id="JAPQKT010000002">
    <property type="protein sequence ID" value="KAJ5241407.1"/>
    <property type="molecule type" value="Genomic_DNA"/>
</dbReference>
<comment type="subcellular location">
    <subcellularLocation>
        <location evidence="1">Membrane</location>
        <topology evidence="1">Single-pass membrane protein</topology>
    </subcellularLocation>
</comment>
<feature type="compositionally biased region" description="Low complexity" evidence="6">
    <location>
        <begin position="105"/>
        <end position="122"/>
    </location>
</feature>
<proteinExistence type="inferred from homology"/>
<feature type="compositionally biased region" description="Polar residues" evidence="6">
    <location>
        <begin position="1"/>
        <end position="10"/>
    </location>
</feature>
<dbReference type="GO" id="GO:0005739">
    <property type="term" value="C:mitochondrion"/>
    <property type="evidence" value="ECO:0007669"/>
    <property type="project" value="TreeGrafter"/>
</dbReference>
<keyword evidence="4 7" id="KW-1133">Transmembrane helix</keyword>
<dbReference type="RefSeq" id="XP_056504412.1">
    <property type="nucleotide sequence ID" value="XM_056641918.1"/>
</dbReference>
<feature type="compositionally biased region" description="Basic and acidic residues" evidence="6">
    <location>
        <begin position="225"/>
        <end position="260"/>
    </location>
</feature>
<feature type="region of interest" description="Disordered" evidence="6">
    <location>
        <begin position="613"/>
        <end position="632"/>
    </location>
</feature>
<dbReference type="GeneID" id="81381085"/>
<feature type="compositionally biased region" description="Basic and acidic residues" evidence="6">
    <location>
        <begin position="471"/>
        <end position="484"/>
    </location>
</feature>
<evidence type="ECO:0000256" key="7">
    <source>
        <dbReference type="SAM" id="Phobius"/>
    </source>
</evidence>
<dbReference type="GO" id="GO:0140268">
    <property type="term" value="C:endoplasmic reticulum-plasma membrane contact site"/>
    <property type="evidence" value="ECO:0007669"/>
    <property type="project" value="TreeGrafter"/>
</dbReference>
<feature type="compositionally biased region" description="Polar residues" evidence="6">
    <location>
        <begin position="29"/>
        <end position="39"/>
    </location>
</feature>
<dbReference type="OrthoDB" id="2162691at2759"/>
<gene>
    <name evidence="9" type="ORF">N7469_002998</name>
</gene>
<dbReference type="SMART" id="SM00568">
    <property type="entry name" value="GRAM"/>
    <property type="match status" value="1"/>
</dbReference>
<evidence type="ECO:0000256" key="4">
    <source>
        <dbReference type="ARBA" id="ARBA00022989"/>
    </source>
</evidence>
<dbReference type="InterPro" id="IPR011993">
    <property type="entry name" value="PH-like_dom_sf"/>
</dbReference>
<feature type="region of interest" description="Disordered" evidence="6">
    <location>
        <begin position="588"/>
        <end position="608"/>
    </location>
</feature>
<feature type="region of interest" description="Disordered" evidence="6">
    <location>
        <begin position="854"/>
        <end position="901"/>
    </location>
</feature>
<dbReference type="GO" id="GO:0032934">
    <property type="term" value="F:sterol binding"/>
    <property type="evidence" value="ECO:0007669"/>
    <property type="project" value="TreeGrafter"/>
</dbReference>
<evidence type="ECO:0000256" key="2">
    <source>
        <dbReference type="ARBA" id="ARBA00006582"/>
    </source>
</evidence>
<dbReference type="GO" id="GO:0032366">
    <property type="term" value="P:intracellular sterol transport"/>
    <property type="evidence" value="ECO:0007669"/>
    <property type="project" value="TreeGrafter"/>
</dbReference>
<dbReference type="Pfam" id="PF02893">
    <property type="entry name" value="GRAM"/>
    <property type="match status" value="1"/>
</dbReference>
<keyword evidence="3 7" id="KW-0812">Transmembrane</keyword>
<feature type="region of interest" description="Disordered" evidence="6">
    <location>
        <begin position="435"/>
        <end position="494"/>
    </location>
</feature>
<feature type="domain" description="VASt" evidence="8">
    <location>
        <begin position="904"/>
        <end position="1076"/>
    </location>
</feature>
<feature type="compositionally biased region" description="Low complexity" evidence="6">
    <location>
        <begin position="322"/>
        <end position="334"/>
    </location>
</feature>
<feature type="region of interest" description="Disordered" evidence="6">
    <location>
        <begin position="783"/>
        <end position="829"/>
    </location>
</feature>